<protein>
    <recommendedName>
        <fullName evidence="2">Curli production assembly/transport component CsgE</fullName>
    </recommendedName>
</protein>
<dbReference type="InterPro" id="IPR018900">
    <property type="entry name" value="Curli_CsgE"/>
</dbReference>
<evidence type="ECO:0000256" key="4">
    <source>
        <dbReference type="SAM" id="SignalP"/>
    </source>
</evidence>
<feature type="chain" id="PRO_5012612897" description="Curli production assembly/transport component CsgE" evidence="4">
    <location>
        <begin position="25"/>
        <end position="142"/>
    </location>
</feature>
<dbReference type="RefSeq" id="WP_073119775.1">
    <property type="nucleotide sequence ID" value="NZ_FRAA01000001.1"/>
</dbReference>
<reference evidence="6" key="1">
    <citation type="submission" date="2016-11" db="EMBL/GenBank/DDBJ databases">
        <authorList>
            <person name="Varghese N."/>
            <person name="Submissions S."/>
        </authorList>
    </citation>
    <scope>NUCLEOTIDE SEQUENCE [LARGE SCALE GENOMIC DNA]</scope>
    <source>
        <strain evidence="6">DSM 26134</strain>
    </source>
</reference>
<dbReference type="EMBL" id="FRAA01000001">
    <property type="protein sequence ID" value="SHJ69484.1"/>
    <property type="molecule type" value="Genomic_DNA"/>
</dbReference>
<evidence type="ECO:0000313" key="6">
    <source>
        <dbReference type="Proteomes" id="UP000184474"/>
    </source>
</evidence>
<comment type="function">
    <text evidence="1">May be involved in the biogenesis of curli organelles.</text>
</comment>
<proteinExistence type="predicted"/>
<evidence type="ECO:0000256" key="3">
    <source>
        <dbReference type="ARBA" id="ARBA00022729"/>
    </source>
</evidence>
<dbReference type="Pfam" id="PF10627">
    <property type="entry name" value="CsgE"/>
    <property type="match status" value="1"/>
</dbReference>
<organism evidence="5 6">
    <name type="scientific">Reichenbachiella agariperforans</name>
    <dbReference type="NCBI Taxonomy" id="156994"/>
    <lineage>
        <taxon>Bacteria</taxon>
        <taxon>Pseudomonadati</taxon>
        <taxon>Bacteroidota</taxon>
        <taxon>Cytophagia</taxon>
        <taxon>Cytophagales</taxon>
        <taxon>Reichenbachiellaceae</taxon>
        <taxon>Reichenbachiella</taxon>
    </lineage>
</organism>
<dbReference type="AlphaFoldDB" id="A0A1M6LE56"/>
<evidence type="ECO:0000256" key="2">
    <source>
        <dbReference type="ARBA" id="ARBA00014024"/>
    </source>
</evidence>
<name>A0A1M6LE56_REIAG</name>
<evidence type="ECO:0000313" key="5">
    <source>
        <dbReference type="EMBL" id="SHJ69484.1"/>
    </source>
</evidence>
<keyword evidence="6" id="KW-1185">Reference proteome</keyword>
<evidence type="ECO:0000256" key="1">
    <source>
        <dbReference type="ARBA" id="ARBA00003989"/>
    </source>
</evidence>
<gene>
    <name evidence="5" type="ORF">SAMN04488028_101930</name>
</gene>
<feature type="signal peptide" evidence="4">
    <location>
        <begin position="1"/>
        <end position="24"/>
    </location>
</feature>
<dbReference type="STRING" id="156994.SAMN04488028_101930"/>
<accession>A0A1M6LE56</accession>
<sequence>MKNIIKIHVSVFLIGFFFNAQGQAQDVFSESVLIEIDQLIVDETLSKSGRDFYDMFYTNWNWPDVEDSFIIHIKERPARSNSTQVQVYVNELLVFESFLQPRHDFLVELSDQASYNAYNYVIQYREVLEQLEGDDMTGTGLF</sequence>
<dbReference type="Proteomes" id="UP000184474">
    <property type="component" value="Unassembled WGS sequence"/>
</dbReference>
<keyword evidence="3 4" id="KW-0732">Signal</keyword>